<name>A0ABR4C432_9HELO</name>
<dbReference type="EMBL" id="JAZHXI010000013">
    <property type="protein sequence ID" value="KAL2064691.1"/>
    <property type="molecule type" value="Genomic_DNA"/>
</dbReference>
<sequence length="172" mass="20008">MTFELTSFGRLAIFYDLLQIFFPYKNLTEISFISYTRWAPDTTSDEITQHEQTCQICSETPKGRLLLMSREELRNHAELLKASKEDSVRGMNFSRQTYMGESNLPGRRFRDTAAKKLLWGGADDSTLRHQAALLHKDEDVDYFYAKPIGRKVYATRSRTRQASKEKAENKHE</sequence>
<evidence type="ECO:0000313" key="2">
    <source>
        <dbReference type="Proteomes" id="UP001595075"/>
    </source>
</evidence>
<dbReference type="Proteomes" id="UP001595075">
    <property type="component" value="Unassembled WGS sequence"/>
</dbReference>
<reference evidence="1 2" key="1">
    <citation type="journal article" date="2024" name="Commun. Biol.">
        <title>Comparative genomic analysis of thermophilic fungi reveals convergent evolutionary adaptations and gene losses.</title>
        <authorList>
            <person name="Steindorff A.S."/>
            <person name="Aguilar-Pontes M.V."/>
            <person name="Robinson A.J."/>
            <person name="Andreopoulos B."/>
            <person name="LaButti K."/>
            <person name="Kuo A."/>
            <person name="Mondo S."/>
            <person name="Riley R."/>
            <person name="Otillar R."/>
            <person name="Haridas S."/>
            <person name="Lipzen A."/>
            <person name="Grimwood J."/>
            <person name="Schmutz J."/>
            <person name="Clum A."/>
            <person name="Reid I.D."/>
            <person name="Moisan M.C."/>
            <person name="Butler G."/>
            <person name="Nguyen T.T.M."/>
            <person name="Dewar K."/>
            <person name="Conant G."/>
            <person name="Drula E."/>
            <person name="Henrissat B."/>
            <person name="Hansel C."/>
            <person name="Singer S."/>
            <person name="Hutchinson M.I."/>
            <person name="de Vries R.P."/>
            <person name="Natvig D.O."/>
            <person name="Powell A.J."/>
            <person name="Tsang A."/>
            <person name="Grigoriev I.V."/>
        </authorList>
    </citation>
    <scope>NUCLEOTIDE SEQUENCE [LARGE SCALE GENOMIC DNA]</scope>
    <source>
        <strain evidence="1 2">CBS 494.80</strain>
    </source>
</reference>
<proteinExistence type="predicted"/>
<evidence type="ECO:0000313" key="1">
    <source>
        <dbReference type="EMBL" id="KAL2064691.1"/>
    </source>
</evidence>
<protein>
    <submittedName>
        <fullName evidence="1">Uncharacterized protein</fullName>
    </submittedName>
</protein>
<organism evidence="1 2">
    <name type="scientific">Oculimacula yallundae</name>
    <dbReference type="NCBI Taxonomy" id="86028"/>
    <lineage>
        <taxon>Eukaryota</taxon>
        <taxon>Fungi</taxon>
        <taxon>Dikarya</taxon>
        <taxon>Ascomycota</taxon>
        <taxon>Pezizomycotina</taxon>
        <taxon>Leotiomycetes</taxon>
        <taxon>Helotiales</taxon>
        <taxon>Ploettnerulaceae</taxon>
        <taxon>Oculimacula</taxon>
    </lineage>
</organism>
<accession>A0ABR4C432</accession>
<keyword evidence="2" id="KW-1185">Reference proteome</keyword>
<gene>
    <name evidence="1" type="ORF">VTL71DRAFT_3829</name>
</gene>
<comment type="caution">
    <text evidence="1">The sequence shown here is derived from an EMBL/GenBank/DDBJ whole genome shotgun (WGS) entry which is preliminary data.</text>
</comment>